<feature type="domain" description="MrpA C-terminal/MbhD" evidence="7">
    <location>
        <begin position="17"/>
        <end position="80"/>
    </location>
</feature>
<dbReference type="AlphaFoldDB" id="A0A2Z2ML24"/>
<dbReference type="GeneID" id="33326863"/>
<dbReference type="InterPro" id="IPR025383">
    <property type="entry name" value="MrpA_C/MbhD"/>
</dbReference>
<keyword evidence="5 6" id="KW-0472">Membrane</keyword>
<reference evidence="8 9" key="1">
    <citation type="submission" date="2016-04" db="EMBL/GenBank/DDBJ databases">
        <title>Complete genome sequence of Thermococcus barossii type strain SHCK-94.</title>
        <authorList>
            <person name="Oger P.M."/>
        </authorList>
    </citation>
    <scope>NUCLEOTIDE SEQUENCE [LARGE SCALE GENOMIC DNA]</scope>
    <source>
        <strain evidence="8 9">SHCK-94</strain>
    </source>
</reference>
<evidence type="ECO:0000256" key="1">
    <source>
        <dbReference type="ARBA" id="ARBA00004651"/>
    </source>
</evidence>
<evidence type="ECO:0000256" key="6">
    <source>
        <dbReference type="SAM" id="Phobius"/>
    </source>
</evidence>
<evidence type="ECO:0000256" key="2">
    <source>
        <dbReference type="ARBA" id="ARBA00022475"/>
    </source>
</evidence>
<evidence type="ECO:0000256" key="3">
    <source>
        <dbReference type="ARBA" id="ARBA00022692"/>
    </source>
</evidence>
<proteinExistence type="predicted"/>
<dbReference type="EMBL" id="CP015101">
    <property type="protein sequence ID" value="ASJ05445.1"/>
    <property type="molecule type" value="Genomic_DNA"/>
</dbReference>
<feature type="transmembrane region" description="Helical" evidence="6">
    <location>
        <begin position="6"/>
        <end position="24"/>
    </location>
</feature>
<dbReference type="OrthoDB" id="99605at2157"/>
<feature type="transmembrane region" description="Helical" evidence="6">
    <location>
        <begin position="31"/>
        <end position="51"/>
    </location>
</feature>
<evidence type="ECO:0000313" key="9">
    <source>
        <dbReference type="Proteomes" id="UP000250272"/>
    </source>
</evidence>
<gene>
    <name evidence="8" type="ORF">A3L01_08755</name>
</gene>
<dbReference type="RefSeq" id="WP_088865444.1">
    <property type="nucleotide sequence ID" value="NZ_CP015101.1"/>
</dbReference>
<organism evidence="8 9">
    <name type="scientific">Thermococcus barossii</name>
    <dbReference type="NCBI Taxonomy" id="54077"/>
    <lineage>
        <taxon>Archaea</taxon>
        <taxon>Methanobacteriati</taxon>
        <taxon>Methanobacteriota</taxon>
        <taxon>Thermococci</taxon>
        <taxon>Thermococcales</taxon>
        <taxon>Thermococcaceae</taxon>
        <taxon>Thermococcus</taxon>
    </lineage>
</organism>
<keyword evidence="9" id="KW-1185">Reference proteome</keyword>
<dbReference type="GO" id="GO:0005886">
    <property type="term" value="C:plasma membrane"/>
    <property type="evidence" value="ECO:0007669"/>
    <property type="project" value="UniProtKB-SubCell"/>
</dbReference>
<sequence length="87" mass="9379">MNFEELFWALQVMAGLGLLIAAIVAVRFKNLVSAVIAMAVFSLILSLEFYILQAPDVAIAEAGVGACLTTAMYLLAIKKTTDEEVIE</sequence>
<evidence type="ECO:0000259" key="7">
    <source>
        <dbReference type="Pfam" id="PF13244"/>
    </source>
</evidence>
<keyword evidence="2" id="KW-1003">Cell membrane</keyword>
<keyword evidence="3 6" id="KW-0812">Transmembrane</keyword>
<protein>
    <recommendedName>
        <fullName evidence="7">MrpA C-terminal/MbhD domain-containing protein</fullName>
    </recommendedName>
</protein>
<evidence type="ECO:0000256" key="5">
    <source>
        <dbReference type="ARBA" id="ARBA00023136"/>
    </source>
</evidence>
<comment type="subcellular location">
    <subcellularLocation>
        <location evidence="1">Cell membrane</location>
        <topology evidence="1">Multi-pass membrane protein</topology>
    </subcellularLocation>
</comment>
<accession>A0A2Z2ML24</accession>
<evidence type="ECO:0000313" key="8">
    <source>
        <dbReference type="EMBL" id="ASJ05445.1"/>
    </source>
</evidence>
<dbReference type="Proteomes" id="UP000250272">
    <property type="component" value="Chromosome"/>
</dbReference>
<feature type="transmembrane region" description="Helical" evidence="6">
    <location>
        <begin position="57"/>
        <end position="77"/>
    </location>
</feature>
<name>A0A2Z2ML24_9EURY</name>
<dbReference type="Pfam" id="PF13244">
    <property type="entry name" value="MbhD"/>
    <property type="match status" value="1"/>
</dbReference>
<keyword evidence="4 6" id="KW-1133">Transmembrane helix</keyword>
<dbReference type="KEGG" id="tbs:A3L01_08755"/>
<evidence type="ECO:0000256" key="4">
    <source>
        <dbReference type="ARBA" id="ARBA00022989"/>
    </source>
</evidence>